<dbReference type="OrthoDB" id="7850121at2"/>
<dbReference type="InterPro" id="IPR009936">
    <property type="entry name" value="DUF1468"/>
</dbReference>
<proteinExistence type="predicted"/>
<keyword evidence="1" id="KW-0472">Membrane</keyword>
<accession>A0A2T5V8W3</accession>
<protein>
    <submittedName>
        <fullName evidence="3">Tripartite tricarboxylate transporter TctB family protein</fullName>
    </submittedName>
</protein>
<feature type="transmembrane region" description="Helical" evidence="1">
    <location>
        <begin position="52"/>
        <end position="73"/>
    </location>
</feature>
<keyword evidence="1" id="KW-0812">Transmembrane</keyword>
<dbReference type="EMBL" id="QAYG01000005">
    <property type="protein sequence ID" value="PTW60196.1"/>
    <property type="molecule type" value="Genomic_DNA"/>
</dbReference>
<dbReference type="Pfam" id="PF07331">
    <property type="entry name" value="TctB"/>
    <property type="match status" value="1"/>
</dbReference>
<evidence type="ECO:0000256" key="1">
    <source>
        <dbReference type="SAM" id="Phobius"/>
    </source>
</evidence>
<reference evidence="3 4" key="1">
    <citation type="submission" date="2018-04" db="EMBL/GenBank/DDBJ databases">
        <title>Genomic Encyclopedia of Archaeal and Bacterial Type Strains, Phase II (KMG-II): from individual species to whole genera.</title>
        <authorList>
            <person name="Goeker M."/>
        </authorList>
    </citation>
    <scope>NUCLEOTIDE SEQUENCE [LARGE SCALE GENOMIC DNA]</scope>
    <source>
        <strain evidence="3 4">DSM 23382</strain>
    </source>
</reference>
<feature type="transmembrane region" description="Helical" evidence="1">
    <location>
        <begin position="138"/>
        <end position="158"/>
    </location>
</feature>
<keyword evidence="1" id="KW-1133">Transmembrane helix</keyword>
<dbReference type="Proteomes" id="UP000244081">
    <property type="component" value="Unassembled WGS sequence"/>
</dbReference>
<evidence type="ECO:0000313" key="4">
    <source>
        <dbReference type="Proteomes" id="UP000244081"/>
    </source>
</evidence>
<feature type="transmembrane region" description="Helical" evidence="1">
    <location>
        <begin position="96"/>
        <end position="126"/>
    </location>
</feature>
<dbReference type="RefSeq" id="WP_107990475.1">
    <property type="nucleotide sequence ID" value="NZ_QAYG01000005.1"/>
</dbReference>
<evidence type="ECO:0000259" key="2">
    <source>
        <dbReference type="Pfam" id="PF07331"/>
    </source>
</evidence>
<keyword evidence="4" id="KW-1185">Reference proteome</keyword>
<gene>
    <name evidence="3" type="ORF">C8N35_105200</name>
</gene>
<sequence>MSEPGYDKEHAKEAGEIARLLSYGLLLFASVGLFLSANAIPPSRFERLGAGAFPKIVFAGIALVAVIAIIDALRKIRHEAFGRFLGETVRWAQRRYLVFICLAALAACLVAIPVLGFSLASFLFIFGLELVLMPRRPVPIFIGLLVAITFSFGLNWLFAEVFNVYLPRGVL</sequence>
<feature type="transmembrane region" description="Helical" evidence="1">
    <location>
        <begin position="20"/>
        <end position="40"/>
    </location>
</feature>
<organism evidence="3 4">
    <name type="scientific">Breoghania corrubedonensis</name>
    <dbReference type="NCBI Taxonomy" id="665038"/>
    <lineage>
        <taxon>Bacteria</taxon>
        <taxon>Pseudomonadati</taxon>
        <taxon>Pseudomonadota</taxon>
        <taxon>Alphaproteobacteria</taxon>
        <taxon>Hyphomicrobiales</taxon>
        <taxon>Stappiaceae</taxon>
        <taxon>Breoghania</taxon>
    </lineage>
</organism>
<feature type="domain" description="DUF1468" evidence="2">
    <location>
        <begin position="24"/>
        <end position="167"/>
    </location>
</feature>
<comment type="caution">
    <text evidence="3">The sequence shown here is derived from an EMBL/GenBank/DDBJ whole genome shotgun (WGS) entry which is preliminary data.</text>
</comment>
<dbReference type="AlphaFoldDB" id="A0A2T5V8W3"/>
<name>A0A2T5V8W3_9HYPH</name>
<evidence type="ECO:0000313" key="3">
    <source>
        <dbReference type="EMBL" id="PTW60196.1"/>
    </source>
</evidence>